<evidence type="ECO:0000313" key="2">
    <source>
        <dbReference type="Proteomes" id="UP001165960"/>
    </source>
</evidence>
<protein>
    <submittedName>
        <fullName evidence="1">Uncharacterized protein</fullName>
    </submittedName>
</protein>
<reference evidence="1" key="1">
    <citation type="submission" date="2022-04" db="EMBL/GenBank/DDBJ databases">
        <title>Genome of the entomopathogenic fungus Entomophthora muscae.</title>
        <authorList>
            <person name="Elya C."/>
            <person name="Lovett B.R."/>
            <person name="Lee E."/>
            <person name="Macias A.M."/>
            <person name="Hajek A.E."/>
            <person name="De Bivort B.L."/>
            <person name="Kasson M.T."/>
            <person name="De Fine Licht H.H."/>
            <person name="Stajich J.E."/>
        </authorList>
    </citation>
    <scope>NUCLEOTIDE SEQUENCE</scope>
    <source>
        <strain evidence="1">Berkeley</strain>
    </source>
</reference>
<comment type="caution">
    <text evidence="1">The sequence shown here is derived from an EMBL/GenBank/DDBJ whole genome shotgun (WGS) entry which is preliminary data.</text>
</comment>
<accession>A0ACC2SWS6</accession>
<gene>
    <name evidence="1" type="ORF">DSO57_1005516</name>
</gene>
<dbReference type="Proteomes" id="UP001165960">
    <property type="component" value="Unassembled WGS sequence"/>
</dbReference>
<organism evidence="1 2">
    <name type="scientific">Entomophthora muscae</name>
    <dbReference type="NCBI Taxonomy" id="34485"/>
    <lineage>
        <taxon>Eukaryota</taxon>
        <taxon>Fungi</taxon>
        <taxon>Fungi incertae sedis</taxon>
        <taxon>Zoopagomycota</taxon>
        <taxon>Entomophthoromycotina</taxon>
        <taxon>Entomophthoromycetes</taxon>
        <taxon>Entomophthorales</taxon>
        <taxon>Entomophthoraceae</taxon>
        <taxon>Entomophthora</taxon>
    </lineage>
</organism>
<sequence>MLQNSQLAWSQMLVILAYVRQRLNNNHYFLPAYKRPVVNIQSPAKHPCCLDPSCSTCDE</sequence>
<keyword evidence="2" id="KW-1185">Reference proteome</keyword>
<proteinExistence type="predicted"/>
<dbReference type="EMBL" id="QTSX02004275">
    <property type="protein sequence ID" value="KAJ9066850.1"/>
    <property type="molecule type" value="Genomic_DNA"/>
</dbReference>
<evidence type="ECO:0000313" key="1">
    <source>
        <dbReference type="EMBL" id="KAJ9066850.1"/>
    </source>
</evidence>
<name>A0ACC2SWS6_9FUNG</name>